<keyword evidence="3" id="KW-1185">Reference proteome</keyword>
<proteinExistence type="predicted"/>
<dbReference type="STRING" id="235985.SAMN05414137_10319"/>
<dbReference type="InterPro" id="IPR036812">
    <property type="entry name" value="NAD(P)_OxRdtase_dom_sf"/>
</dbReference>
<evidence type="ECO:0000313" key="3">
    <source>
        <dbReference type="Proteomes" id="UP000183015"/>
    </source>
</evidence>
<feature type="domain" description="NADP-dependent oxidoreductase" evidence="1">
    <location>
        <begin position="2"/>
        <end position="121"/>
    </location>
</feature>
<organism evidence="2 3">
    <name type="scientific">Streptacidiphilus jiangxiensis</name>
    <dbReference type="NCBI Taxonomy" id="235985"/>
    <lineage>
        <taxon>Bacteria</taxon>
        <taxon>Bacillati</taxon>
        <taxon>Actinomycetota</taxon>
        <taxon>Actinomycetes</taxon>
        <taxon>Kitasatosporales</taxon>
        <taxon>Streptomycetaceae</taxon>
        <taxon>Streptacidiphilus</taxon>
    </lineage>
</organism>
<gene>
    <name evidence="2" type="ORF">SAMN05414137_10319</name>
</gene>
<protein>
    <submittedName>
        <fullName evidence="2">Predicted oxidoreductase</fullName>
    </submittedName>
</protein>
<evidence type="ECO:0000259" key="1">
    <source>
        <dbReference type="Pfam" id="PF00248"/>
    </source>
</evidence>
<dbReference type="AlphaFoldDB" id="A0A1H7IZ81"/>
<dbReference type="InterPro" id="IPR023210">
    <property type="entry name" value="NADP_OxRdtase_dom"/>
</dbReference>
<evidence type="ECO:0000313" key="2">
    <source>
        <dbReference type="EMBL" id="SEK66125.1"/>
    </source>
</evidence>
<accession>A0A1H7IZ81</accession>
<dbReference type="RefSeq" id="WP_236656013.1">
    <property type="nucleotide sequence ID" value="NZ_BBPN01000013.1"/>
</dbReference>
<dbReference type="Proteomes" id="UP000183015">
    <property type="component" value="Unassembled WGS sequence"/>
</dbReference>
<dbReference type="Pfam" id="PF00248">
    <property type="entry name" value="Aldo_ket_red"/>
    <property type="match status" value="1"/>
</dbReference>
<dbReference type="SUPFAM" id="SSF51430">
    <property type="entry name" value="NAD(P)-linked oxidoreductase"/>
    <property type="match status" value="1"/>
</dbReference>
<name>A0A1H7IZ81_STRJI</name>
<dbReference type="eggNOG" id="COG0667">
    <property type="taxonomic scope" value="Bacteria"/>
</dbReference>
<sequence length="258" mass="27674">MDLGVTAIDTSFNYRGFTAHQTLGTYGRLLDRFHLSTKVGYFPAPTGPVHSLHPVMLRVTLEQVVRDLGRPPDLVFLHNPEATLSDDRDAETTWANACDVLAAAVAAGLCGSWGVATWNPRPLLDLAGAAPPPHTLMVRAGLLVGARTLTAGETLAARWNLRPQQLWGMSPFGGSTTDPVWSAVDPRLLLPADGQALTLAQAAFRLAFELPTVSCVAVGAQRPQHLADLLAALDHPVDPAVVRDYRALLDARQQPTTV</sequence>
<reference evidence="3" key="1">
    <citation type="submission" date="2016-10" db="EMBL/GenBank/DDBJ databases">
        <authorList>
            <person name="Varghese N."/>
        </authorList>
    </citation>
    <scope>NUCLEOTIDE SEQUENCE [LARGE SCALE GENOMIC DNA]</scope>
    <source>
        <strain evidence="3">DSM 45096 / BCRC 16803 / CGMCC 4.1857 / CIP 109030 / JCM 12277 / KCTC 19219 / NBRC 100920 / 33214</strain>
    </source>
</reference>
<dbReference type="Gene3D" id="3.20.20.100">
    <property type="entry name" value="NADP-dependent oxidoreductase domain"/>
    <property type="match status" value="1"/>
</dbReference>
<dbReference type="EMBL" id="FOAZ01000003">
    <property type="protein sequence ID" value="SEK66125.1"/>
    <property type="molecule type" value="Genomic_DNA"/>
</dbReference>